<reference evidence="2" key="1">
    <citation type="submission" date="2020-05" db="EMBL/GenBank/DDBJ databases">
        <title>Mycena genomes resolve the evolution of fungal bioluminescence.</title>
        <authorList>
            <person name="Tsai I.J."/>
        </authorList>
    </citation>
    <scope>NUCLEOTIDE SEQUENCE</scope>
    <source>
        <strain evidence="2">160909Yilan</strain>
    </source>
</reference>
<dbReference type="OrthoDB" id="3070301at2759"/>
<dbReference type="AlphaFoldDB" id="A0A8H7CWL6"/>
<feature type="compositionally biased region" description="Low complexity" evidence="1">
    <location>
        <begin position="115"/>
        <end position="167"/>
    </location>
</feature>
<feature type="compositionally biased region" description="Basic and acidic residues" evidence="1">
    <location>
        <begin position="476"/>
        <end position="491"/>
    </location>
</feature>
<evidence type="ECO:0000313" key="3">
    <source>
        <dbReference type="Proteomes" id="UP000623467"/>
    </source>
</evidence>
<name>A0A8H7CWL6_9AGAR</name>
<gene>
    <name evidence="2" type="ORF">MSAN_01632100</name>
</gene>
<feature type="region of interest" description="Disordered" evidence="1">
    <location>
        <begin position="476"/>
        <end position="497"/>
    </location>
</feature>
<keyword evidence="3" id="KW-1185">Reference proteome</keyword>
<feature type="region of interest" description="Disordered" evidence="1">
    <location>
        <begin position="368"/>
        <end position="389"/>
    </location>
</feature>
<evidence type="ECO:0000256" key="1">
    <source>
        <dbReference type="SAM" id="MobiDB-lite"/>
    </source>
</evidence>
<organism evidence="2 3">
    <name type="scientific">Mycena sanguinolenta</name>
    <dbReference type="NCBI Taxonomy" id="230812"/>
    <lineage>
        <taxon>Eukaryota</taxon>
        <taxon>Fungi</taxon>
        <taxon>Dikarya</taxon>
        <taxon>Basidiomycota</taxon>
        <taxon>Agaricomycotina</taxon>
        <taxon>Agaricomycetes</taxon>
        <taxon>Agaricomycetidae</taxon>
        <taxon>Agaricales</taxon>
        <taxon>Marasmiineae</taxon>
        <taxon>Mycenaceae</taxon>
        <taxon>Mycena</taxon>
    </lineage>
</organism>
<protein>
    <submittedName>
        <fullName evidence="2">Uncharacterized protein</fullName>
    </submittedName>
</protein>
<feature type="compositionally biased region" description="Basic residues" evidence="1">
    <location>
        <begin position="273"/>
        <end position="285"/>
    </location>
</feature>
<feature type="region of interest" description="Disordered" evidence="1">
    <location>
        <begin position="82"/>
        <end position="169"/>
    </location>
</feature>
<proteinExistence type="predicted"/>
<dbReference type="EMBL" id="JACAZH010000014">
    <property type="protein sequence ID" value="KAF7350711.1"/>
    <property type="molecule type" value="Genomic_DNA"/>
</dbReference>
<accession>A0A8H7CWL6</accession>
<dbReference type="Proteomes" id="UP000623467">
    <property type="component" value="Unassembled WGS sequence"/>
</dbReference>
<comment type="caution">
    <text evidence="2">The sequence shown here is derived from an EMBL/GenBank/DDBJ whole genome shotgun (WGS) entry which is preliminary data.</text>
</comment>
<sequence>MPFPSRFLCDKCARAVGGPWTLAIDIGGTSNGGGIDIDSRNDNNNDNASHVGRDDFDINQWTRDIYHEGSLQQMCTLARPLPWVPPPAHKSNGPVQWTEAETPRKAAWKHKSKSKSPLGSSKGALSKGSKTAVTKSTKTAPSKSAATNGKSMTINSSTTTSTASISAPNGRAIPVRPPLLFAGYLTIPATPLQTMSTFPTGGIQWRSPYIPAPTYAPHPQQYPIQRWSTFQPYSQGHFISAPAPASISSPSPFAPLFTLPPQTTRPLILRTLLHTRTRRRPRPSPRPRTDPPAPRARRTPRRIVLSSPFHSSGNENGKQNGVTPVIPYQTLALLLADLNRLLTTPHGGPGFDFQGTCAEIVGPRDYSGSGALANGKGKGKGKEKEEGELSGATLAAHGGADRMRGRVMKLAWDVLDQTVLAFNVHKLMVHTGETGTAAVATTRSSAIWMGDPSLLETPPAAVEVNGVQANGSKKYEVNGKKKGSAKEKSSGAKEGGAAQECPCKRCEHLLTIKVMLEETKYAVGVRFSVALLHFATEA</sequence>
<evidence type="ECO:0000313" key="2">
    <source>
        <dbReference type="EMBL" id="KAF7350711.1"/>
    </source>
</evidence>
<feature type="compositionally biased region" description="Polar residues" evidence="1">
    <location>
        <begin position="308"/>
        <end position="321"/>
    </location>
</feature>
<feature type="region of interest" description="Disordered" evidence="1">
    <location>
        <begin position="272"/>
        <end position="321"/>
    </location>
</feature>